<protein>
    <recommendedName>
        <fullName evidence="4">Serine carboxypeptidase-like 2</fullName>
    </recommendedName>
</protein>
<organism evidence="2 3">
    <name type="scientific">Coffea arabica</name>
    <name type="common">Arabian coffee</name>
    <dbReference type="NCBI Taxonomy" id="13443"/>
    <lineage>
        <taxon>Eukaryota</taxon>
        <taxon>Viridiplantae</taxon>
        <taxon>Streptophyta</taxon>
        <taxon>Embryophyta</taxon>
        <taxon>Tracheophyta</taxon>
        <taxon>Spermatophyta</taxon>
        <taxon>Magnoliopsida</taxon>
        <taxon>eudicotyledons</taxon>
        <taxon>Gunneridae</taxon>
        <taxon>Pentapetalae</taxon>
        <taxon>asterids</taxon>
        <taxon>lamiids</taxon>
        <taxon>Gentianales</taxon>
        <taxon>Rubiaceae</taxon>
        <taxon>Ixoroideae</taxon>
        <taxon>Gardenieae complex</taxon>
        <taxon>Bertiereae - Coffeeae clade</taxon>
        <taxon>Coffeeae</taxon>
        <taxon>Coffea</taxon>
    </lineage>
</organism>
<dbReference type="InterPro" id="IPR029058">
    <property type="entry name" value="AB_hydrolase_fold"/>
</dbReference>
<evidence type="ECO:0000313" key="2">
    <source>
        <dbReference type="Proteomes" id="UP001652660"/>
    </source>
</evidence>
<reference evidence="3" key="2">
    <citation type="submission" date="2025-08" db="UniProtKB">
        <authorList>
            <consortium name="RefSeq"/>
        </authorList>
    </citation>
    <scope>IDENTIFICATION</scope>
    <source>
        <tissue evidence="3">Leaves</tissue>
    </source>
</reference>
<dbReference type="Proteomes" id="UP001652660">
    <property type="component" value="Chromosome 10c"/>
</dbReference>
<accession>A0A6P6UXE6</accession>
<dbReference type="AlphaFoldDB" id="A0A6P6UXE6"/>
<reference evidence="2" key="1">
    <citation type="journal article" date="2025" name="Foods">
        <title>Unveiling the Microbial Signatures of Arabica Coffee Cherries: Insights into Ripeness Specific Diversity, Functional Traits, and Implications for Quality and Safety.</title>
        <authorList>
            <consortium name="RefSeq"/>
            <person name="Tenea G.N."/>
            <person name="Cifuentes V."/>
            <person name="Reyes P."/>
            <person name="Cevallos-Vallejos M."/>
        </authorList>
    </citation>
    <scope>NUCLEOTIDE SEQUENCE [LARGE SCALE GENOMIC DNA]</scope>
</reference>
<keyword evidence="2" id="KW-1185">Reference proteome</keyword>
<comment type="similarity">
    <text evidence="1">Belongs to the peptidase S10 family.</text>
</comment>
<dbReference type="InterPro" id="IPR001563">
    <property type="entry name" value="Peptidase_S10"/>
</dbReference>
<dbReference type="SUPFAM" id="SSF53474">
    <property type="entry name" value="alpha/beta-Hydrolases"/>
    <property type="match status" value="2"/>
</dbReference>
<name>A0A6P6UXE6_COFAR</name>
<dbReference type="RefSeq" id="XP_027095071.2">
    <property type="nucleotide sequence ID" value="XM_027239270.2"/>
</dbReference>
<sequence length="977" mass="110962">MSEQKWKGRPFFMFFHQPLYFRLFFILMLLQGCSKFAVAGSAVKFLPGFEGPLPFELETGYIGVGESEDVQLFYYFVKSESNPEVDPLVLWLTGGPGCSTLTALLYEFGPIKFEEVEYNGSLPRLILNTNSWTEVASFIFLDFPVGTGFSYARTPDALQSNTLQACNQALEFLRKFLIDHPEFISNPFYVGGDSFSGLIVPIITELISEGNENGIEPSIDLKGYLIGNPVTTPTDDNYRVPFAHGMGLISDELYESLKRNCKGKYQDIDPSNFPCSQDLQVFNKLLDNIQTANILEPTCDFWAPNPLNLFLEGSLDKTFLGLNRFERFLAFRCRADGYKLSYAWANDDNVHEALQIHKESIGYWRRCNNGLPYTTTVRDCVPYHANLSSKGYRSLMYSGDHDFIVPFFATQAWIRSLNYPIIDDWRQWVVEGQVAGYTRSYANRMTFATVKGGGHTAPEYRPAECKAMFKRWISHEPLAKMAEPKRKSKGEFVDFIVLLLSLVLQVCFNSNSKLQVWAGSELEFLPGFDGKLPFHLETGYIGVDESEDVQLFYYFIKSQSNPEMDPLVLWLTGGPGCSSISGLVYEIGPFTFEAVEYSGSLPRLVLKPYSWTEVASIIFLDWPVGTGFSYARNPEALESTTLQASNQAYQFLRKFLIDHPEHLSNSFYIGGDSYSGLPVPVIAQLISDGNENGNQPLIDLKGYLLGNPGATPLDHNYRVQFAHGMGLIPDDLHESLIRNCKGMYITIDPENFLCMKDMQNFNQLVESIKFSNILENYCGLRAPKPQKTYAQRRDLDETSQELSGHDLLLAFKCREQAFVLAEIWANDQSVREALDIPKSMNQISSDIASQTFVHFTQKHVGYWHRCNDNLLYTKTIHSSVPYHANLSTLGYRSLVYSGDHDMVLPHFGTQDWIRSLNYSIVDEWRPWFVEGQVAGYTRTYANRMTFATVKGAGHTAPEYKPVQCRAMFQRWISYEPL</sequence>
<dbReference type="OrthoDB" id="443318at2759"/>
<dbReference type="Pfam" id="PF00450">
    <property type="entry name" value="Peptidase_S10"/>
    <property type="match status" value="2"/>
</dbReference>
<proteinExistence type="inferred from homology"/>
<dbReference type="PRINTS" id="PR00724">
    <property type="entry name" value="CRBOXYPTASEC"/>
</dbReference>
<dbReference type="GO" id="GO:0019748">
    <property type="term" value="P:secondary metabolic process"/>
    <property type="evidence" value="ECO:0007669"/>
    <property type="project" value="UniProtKB-ARBA"/>
</dbReference>
<dbReference type="GO" id="GO:0016752">
    <property type="term" value="F:sinapoyltransferase activity"/>
    <property type="evidence" value="ECO:0007669"/>
    <property type="project" value="UniProtKB-ARBA"/>
</dbReference>
<dbReference type="Gene3D" id="3.40.50.12670">
    <property type="match status" value="1"/>
</dbReference>
<evidence type="ECO:0008006" key="4">
    <source>
        <dbReference type="Google" id="ProtNLM"/>
    </source>
</evidence>
<evidence type="ECO:0000256" key="1">
    <source>
        <dbReference type="ARBA" id="ARBA00009431"/>
    </source>
</evidence>
<evidence type="ECO:0000313" key="3">
    <source>
        <dbReference type="RefSeq" id="XP_027095071.2"/>
    </source>
</evidence>
<dbReference type="GeneID" id="113715101"/>
<dbReference type="GO" id="GO:0006508">
    <property type="term" value="P:proteolysis"/>
    <property type="evidence" value="ECO:0007669"/>
    <property type="project" value="InterPro"/>
</dbReference>
<dbReference type="PROSITE" id="PS51257">
    <property type="entry name" value="PROKAR_LIPOPROTEIN"/>
    <property type="match status" value="1"/>
</dbReference>
<dbReference type="PANTHER" id="PTHR11802:SF29">
    <property type="entry name" value="SERINE CARBOXYPEPTIDASE-LIKE 19"/>
    <property type="match status" value="1"/>
</dbReference>
<dbReference type="GO" id="GO:0004185">
    <property type="term" value="F:serine-type carboxypeptidase activity"/>
    <property type="evidence" value="ECO:0007669"/>
    <property type="project" value="InterPro"/>
</dbReference>
<dbReference type="Gene3D" id="3.40.50.1820">
    <property type="entry name" value="alpha/beta hydrolase"/>
    <property type="match status" value="2"/>
</dbReference>
<dbReference type="PANTHER" id="PTHR11802">
    <property type="entry name" value="SERINE PROTEASE FAMILY S10 SERINE CARBOXYPEPTIDASE"/>
    <property type="match status" value="1"/>
</dbReference>
<gene>
    <name evidence="3" type="primary">LOC113715101</name>
</gene>